<proteinExistence type="predicted"/>
<comment type="caution">
    <text evidence="1">The sequence shown here is derived from an EMBL/GenBank/DDBJ whole genome shotgun (WGS) entry which is preliminary data.</text>
</comment>
<dbReference type="Proteomes" id="UP000663853">
    <property type="component" value="Unassembled WGS sequence"/>
</dbReference>
<evidence type="ECO:0000313" key="2">
    <source>
        <dbReference type="Proteomes" id="UP000663853"/>
    </source>
</evidence>
<protein>
    <submittedName>
        <fullName evidence="1">Uncharacterized protein</fullName>
    </submittedName>
</protein>
<accession>A0A8H3HGN3</accession>
<dbReference type="EMBL" id="CAJMXA010003602">
    <property type="protein sequence ID" value="CAE6506383.1"/>
    <property type="molecule type" value="Genomic_DNA"/>
</dbReference>
<organism evidence="1 2">
    <name type="scientific">Rhizoctonia solani</name>
    <dbReference type="NCBI Taxonomy" id="456999"/>
    <lineage>
        <taxon>Eukaryota</taxon>
        <taxon>Fungi</taxon>
        <taxon>Dikarya</taxon>
        <taxon>Basidiomycota</taxon>
        <taxon>Agaricomycotina</taxon>
        <taxon>Agaricomycetes</taxon>
        <taxon>Cantharellales</taxon>
        <taxon>Ceratobasidiaceae</taxon>
        <taxon>Rhizoctonia</taxon>
    </lineage>
</organism>
<name>A0A8H3HGN3_9AGAM</name>
<reference evidence="1" key="1">
    <citation type="submission" date="2021-01" db="EMBL/GenBank/DDBJ databases">
        <authorList>
            <person name="Kaushik A."/>
        </authorList>
    </citation>
    <scope>NUCLEOTIDE SEQUENCE</scope>
    <source>
        <strain evidence="1">AG6-10EEA</strain>
    </source>
</reference>
<dbReference type="AlphaFoldDB" id="A0A8H3HGN3"/>
<gene>
    <name evidence="1" type="ORF">RDB_LOCUS120286</name>
</gene>
<evidence type="ECO:0000313" key="1">
    <source>
        <dbReference type="EMBL" id="CAE6506383.1"/>
    </source>
</evidence>
<sequence>MPFYNENLQTSSVTLESIKVDSKCLVAFNKVLCDSGCSGSMACMRLITSFSTLGNECSNSELKDDVASFMLLAILVANSKRSCFDDPQAWANEFVSALNTIGFVSSNAGLNQANLRPNTTVSQAVLENIDDQSREPIKQAVTAIGQPENKVALRALNMEVKGPGNTIACLMAYSSADSYGNATTEVFRSTEINCYFGRASKFNDNVLETGVKPGDQIMCGKTTGILGKHIADRFRRAVMDKLGQRFKDNVKDVQF</sequence>